<reference evidence="1" key="1">
    <citation type="journal article" date="2016" name="Gigascience">
        <title>De novo construction of an expanded transcriptome assembly for the western tarnished plant bug, Lygus hesperus.</title>
        <authorList>
            <person name="Tassone E.E."/>
            <person name="Geib S.M."/>
            <person name="Hall B."/>
            <person name="Fabrick J.A."/>
            <person name="Brent C.S."/>
            <person name="Hull J.J."/>
        </authorList>
    </citation>
    <scope>NUCLEOTIDE SEQUENCE</scope>
</reference>
<feature type="non-terminal residue" evidence="1">
    <location>
        <position position="120"/>
    </location>
</feature>
<proteinExistence type="predicted"/>
<dbReference type="AlphaFoldDB" id="A0A146M1A4"/>
<organism evidence="1">
    <name type="scientific">Lygus hesperus</name>
    <name type="common">Western plant bug</name>
    <dbReference type="NCBI Taxonomy" id="30085"/>
    <lineage>
        <taxon>Eukaryota</taxon>
        <taxon>Metazoa</taxon>
        <taxon>Ecdysozoa</taxon>
        <taxon>Arthropoda</taxon>
        <taxon>Hexapoda</taxon>
        <taxon>Insecta</taxon>
        <taxon>Pterygota</taxon>
        <taxon>Neoptera</taxon>
        <taxon>Paraneoptera</taxon>
        <taxon>Hemiptera</taxon>
        <taxon>Heteroptera</taxon>
        <taxon>Panheteroptera</taxon>
        <taxon>Cimicomorpha</taxon>
        <taxon>Miridae</taxon>
        <taxon>Mirini</taxon>
        <taxon>Lygus</taxon>
    </lineage>
</organism>
<sequence>MVVATMDHQEVWTSVHPTGWVCVVWCCPPPISTASPPYLQVSCLHLCWLYSTLIAMTHDADPAAHPTARVAVVLANPLIVLTLVRTPLVSSYHSVLVSVPAAALALAPATPTTPAAPAAP</sequence>
<dbReference type="EMBL" id="GDHC01005993">
    <property type="protein sequence ID" value="JAQ12636.1"/>
    <property type="molecule type" value="Transcribed_RNA"/>
</dbReference>
<name>A0A146M1A4_LYGHE</name>
<gene>
    <name evidence="1" type="ORF">g.16636</name>
</gene>
<accession>A0A146M1A4</accession>
<protein>
    <submittedName>
        <fullName evidence="1">Uncharacterized protein</fullName>
    </submittedName>
</protein>
<evidence type="ECO:0000313" key="1">
    <source>
        <dbReference type="EMBL" id="JAQ12636.1"/>
    </source>
</evidence>